<comment type="caution">
    <text evidence="1">The sequence shown here is derived from an EMBL/GenBank/DDBJ whole genome shotgun (WGS) entry which is preliminary data.</text>
</comment>
<evidence type="ECO:0000313" key="2">
    <source>
        <dbReference type="Proteomes" id="UP000187526"/>
    </source>
</evidence>
<dbReference type="Proteomes" id="UP000187526">
    <property type="component" value="Unassembled WGS sequence"/>
</dbReference>
<evidence type="ECO:0000313" key="1">
    <source>
        <dbReference type="EMBL" id="OMG55199.1"/>
    </source>
</evidence>
<proteinExistence type="predicted"/>
<dbReference type="AlphaFoldDB" id="A0A1R1I9D4"/>
<name>A0A1R1I9D4_9RHOO</name>
<gene>
    <name evidence="1" type="ORF">BJN45_08650</name>
</gene>
<reference evidence="1 2" key="1">
    <citation type="submission" date="2016-10" db="EMBL/GenBank/DDBJ databases">
        <title>Alkaliphiles isolated from bioreactors.</title>
        <authorList>
            <person name="Salah Z."/>
            <person name="Rout S.P."/>
            <person name="Humphreys P.N."/>
        </authorList>
    </citation>
    <scope>NUCLEOTIDE SEQUENCE [LARGE SCALE GENOMIC DNA]</scope>
    <source>
        <strain evidence="1 2">ZS02</strain>
    </source>
</reference>
<organism evidence="1 2">
    <name type="scientific">Azonexus hydrophilus</name>
    <dbReference type="NCBI Taxonomy" id="418702"/>
    <lineage>
        <taxon>Bacteria</taxon>
        <taxon>Pseudomonadati</taxon>
        <taxon>Pseudomonadota</taxon>
        <taxon>Betaproteobacteria</taxon>
        <taxon>Rhodocyclales</taxon>
        <taxon>Azonexaceae</taxon>
        <taxon>Azonexus</taxon>
    </lineage>
</organism>
<protein>
    <submittedName>
        <fullName evidence="1">Uncharacterized protein</fullName>
    </submittedName>
</protein>
<accession>A0A1R1I9D4</accession>
<dbReference type="EMBL" id="MTHD01000002">
    <property type="protein sequence ID" value="OMG55199.1"/>
    <property type="molecule type" value="Genomic_DNA"/>
</dbReference>
<sequence>MDIERKMSNQPSAAELVDTVFAGRAQVEGVGGTLRDVTKEEVKSLTDDDRVTFAQGFLKLVRGDEEKVEDSDSPVEALAAYAVAEWQAAQESFKEIANMVKAGFSEKTIGFFKESQSLAERVAAANKLPHFAEIAKFNPVFGTLDSATATALKALGSPAIKAAIRMQQTPRWNAVKDLAESPSIRGLRQFGDRRQNLVETVLGHSAGTAGGCAVEQIEMHRKSVTPIIDTLPPIKSAERILSEQIHSLKNDLGERMDRVGNAAVDIALQQDKTNSMIMSALVDMRNKWKEDEKSTRKALWFAGISLLVSATLTGAGVIQDYLNNRAGDKYQEQVIQLIAQQSELEKRQQQLLDQLAKSNEALAAQLTARASHNLKK</sequence>
<keyword evidence="2" id="KW-1185">Reference proteome</keyword>